<dbReference type="EMBL" id="CM042020">
    <property type="protein sequence ID" value="KAI3821447.1"/>
    <property type="molecule type" value="Genomic_DNA"/>
</dbReference>
<keyword evidence="2" id="KW-1185">Reference proteome</keyword>
<sequence length="93" mass="10975">MPRGPRIDVSYWEWLCQVVEMWRVEEDLPATLKQGIDIDLLERDVKSIRRDLVTLPTLVENVNGIAEDQRLIDQSLQHASSHIMEFEKRLEEM</sequence>
<gene>
    <name evidence="1" type="ORF">L1987_09015</name>
</gene>
<evidence type="ECO:0000313" key="2">
    <source>
        <dbReference type="Proteomes" id="UP001056120"/>
    </source>
</evidence>
<accession>A0ACB9JMT1</accession>
<name>A0ACB9JMT1_9ASTR</name>
<reference evidence="2" key="1">
    <citation type="journal article" date="2022" name="Mol. Ecol. Resour.">
        <title>The genomes of chicory, endive, great burdock and yacon provide insights into Asteraceae palaeo-polyploidization history and plant inulin production.</title>
        <authorList>
            <person name="Fan W."/>
            <person name="Wang S."/>
            <person name="Wang H."/>
            <person name="Wang A."/>
            <person name="Jiang F."/>
            <person name="Liu H."/>
            <person name="Zhao H."/>
            <person name="Xu D."/>
            <person name="Zhang Y."/>
        </authorList>
    </citation>
    <scope>NUCLEOTIDE SEQUENCE [LARGE SCALE GENOMIC DNA]</scope>
    <source>
        <strain evidence="2">cv. Yunnan</strain>
    </source>
</reference>
<proteinExistence type="predicted"/>
<comment type="caution">
    <text evidence="1">The sequence shown here is derived from an EMBL/GenBank/DDBJ whole genome shotgun (WGS) entry which is preliminary data.</text>
</comment>
<organism evidence="1 2">
    <name type="scientific">Smallanthus sonchifolius</name>
    <dbReference type="NCBI Taxonomy" id="185202"/>
    <lineage>
        <taxon>Eukaryota</taxon>
        <taxon>Viridiplantae</taxon>
        <taxon>Streptophyta</taxon>
        <taxon>Embryophyta</taxon>
        <taxon>Tracheophyta</taxon>
        <taxon>Spermatophyta</taxon>
        <taxon>Magnoliopsida</taxon>
        <taxon>eudicotyledons</taxon>
        <taxon>Gunneridae</taxon>
        <taxon>Pentapetalae</taxon>
        <taxon>asterids</taxon>
        <taxon>campanulids</taxon>
        <taxon>Asterales</taxon>
        <taxon>Asteraceae</taxon>
        <taxon>Asteroideae</taxon>
        <taxon>Heliantheae alliance</taxon>
        <taxon>Millerieae</taxon>
        <taxon>Smallanthus</taxon>
    </lineage>
</organism>
<protein>
    <submittedName>
        <fullName evidence="1">Uncharacterized protein</fullName>
    </submittedName>
</protein>
<evidence type="ECO:0000313" key="1">
    <source>
        <dbReference type="EMBL" id="KAI3821447.1"/>
    </source>
</evidence>
<reference evidence="1 2" key="2">
    <citation type="journal article" date="2022" name="Mol. Ecol. Resour.">
        <title>The genomes of chicory, endive, great burdock and yacon provide insights into Asteraceae paleo-polyploidization history and plant inulin production.</title>
        <authorList>
            <person name="Fan W."/>
            <person name="Wang S."/>
            <person name="Wang H."/>
            <person name="Wang A."/>
            <person name="Jiang F."/>
            <person name="Liu H."/>
            <person name="Zhao H."/>
            <person name="Xu D."/>
            <person name="Zhang Y."/>
        </authorList>
    </citation>
    <scope>NUCLEOTIDE SEQUENCE [LARGE SCALE GENOMIC DNA]</scope>
    <source>
        <strain evidence="2">cv. Yunnan</strain>
        <tissue evidence="1">Leaves</tissue>
    </source>
</reference>
<dbReference type="Proteomes" id="UP001056120">
    <property type="component" value="Linkage Group LG03"/>
</dbReference>